<dbReference type="SMART" id="SM00355">
    <property type="entry name" value="ZnF_C2H2"/>
    <property type="match status" value="2"/>
</dbReference>
<sequence>MYICFRCRKHFDKANLLIAHLKTDHLMSTKFLKVQCVQDNCKQTFTKFTSFRIHLEKLHKNHTKAPPMVKAINVPVEMSSSKENDYTNSETVINNNTIEKDLNVLKKKTLYLSLQLHGQSYMPRNHVIEIQHSVSILLSSISCTIEKYITDHPNYEDLRYLLNFCKNPFEETRTEYRLLKILKELNFYDDPKVYVISNQVSEIVISGNPSLGPKLSNIYIMPLKFMISALFKIPNLLDLTLENSKKILNSPVLQNFTNGELYKTKLLKYQYNLVIPYVLYMDDFQINNPLGTHTFSICGCYISFPSMPQHLLSKLDYILTAAFIPSKDLKERGNEVSFHNLVEELKILEEGVEICVQQSVQKVHFILGVIIGDNLAVNSILGYVQSFNSKRFCRVCRRKKSQMQSDAIQHLDGLRNQENYNSDVLENNFQETGIKNKCIFESLPNFNVTENFCFDIMHDIFEGICVYDMSNVILGLIQENIVTLDCINSRKSLFQFGEIEVGNKSGPLDLCRLKNYNLKMTASETMCFTHFLPFMVGDLIPFSNDHWKVFIILLQIIDLLLRPSYIGDDLIKLEELIRDHHSLYITLYGSLKPKHHFLVHYPTAIRKCGPLKYLWSMRFEAKHKEAKAYLGNTTSRVNPCRSLSIKSGLKFSNFLLKHEDNLEPNVIINTHTIEDLAKEEYCYKKRKPVLNYQNCKVSDDIFFKGTRYKKNYYLATNNAAIELFKIKHLIIENENVYILCNQVKVKNFDYHLQSYEVGSLNEDTIFLIPILDFITYPFHLYPMNNGKVYFRFKLI</sequence>
<gene>
    <name evidence="4" type="primary">LOC131806600</name>
</gene>
<keyword evidence="1" id="KW-0862">Zinc</keyword>
<feature type="domain" description="C2H2-type" evidence="2">
    <location>
        <begin position="2"/>
        <end position="30"/>
    </location>
</feature>
<dbReference type="PROSITE" id="PS50157">
    <property type="entry name" value="ZINC_FINGER_C2H2_2"/>
    <property type="match status" value="2"/>
</dbReference>
<keyword evidence="1" id="KW-0479">Metal-binding</keyword>
<dbReference type="PANTHER" id="PTHR31912">
    <property type="entry name" value="IP13529P"/>
    <property type="match status" value="1"/>
</dbReference>
<organism evidence="3 4">
    <name type="scientific">Musca domestica</name>
    <name type="common">House fly</name>
    <dbReference type="NCBI Taxonomy" id="7370"/>
    <lineage>
        <taxon>Eukaryota</taxon>
        <taxon>Metazoa</taxon>
        <taxon>Ecdysozoa</taxon>
        <taxon>Arthropoda</taxon>
        <taxon>Hexapoda</taxon>
        <taxon>Insecta</taxon>
        <taxon>Pterygota</taxon>
        <taxon>Neoptera</taxon>
        <taxon>Endopterygota</taxon>
        <taxon>Diptera</taxon>
        <taxon>Brachycera</taxon>
        <taxon>Muscomorpha</taxon>
        <taxon>Muscoidea</taxon>
        <taxon>Muscidae</taxon>
        <taxon>Musca</taxon>
    </lineage>
</organism>
<proteinExistence type="predicted"/>
<dbReference type="PROSITE" id="PS00028">
    <property type="entry name" value="ZINC_FINGER_C2H2_1"/>
    <property type="match status" value="2"/>
</dbReference>
<keyword evidence="3" id="KW-1185">Reference proteome</keyword>
<feature type="domain" description="C2H2-type" evidence="2">
    <location>
        <begin position="34"/>
        <end position="67"/>
    </location>
</feature>
<protein>
    <submittedName>
        <fullName evidence="4">Uncharacterized protein LOC131806600 isoform X1</fullName>
    </submittedName>
</protein>
<reference evidence="4" key="1">
    <citation type="submission" date="2025-08" db="UniProtKB">
        <authorList>
            <consortium name="RefSeq"/>
        </authorList>
    </citation>
    <scope>IDENTIFICATION</scope>
    <source>
        <strain evidence="4">Aabys</strain>
        <tissue evidence="4">Whole body</tissue>
    </source>
</reference>
<keyword evidence="1" id="KW-0863">Zinc-finger</keyword>
<dbReference type="GeneID" id="131806600"/>
<evidence type="ECO:0000313" key="3">
    <source>
        <dbReference type="Proteomes" id="UP001652621"/>
    </source>
</evidence>
<dbReference type="Proteomes" id="UP001652621">
    <property type="component" value="Unplaced"/>
</dbReference>
<evidence type="ECO:0000256" key="1">
    <source>
        <dbReference type="PROSITE-ProRule" id="PRU00042"/>
    </source>
</evidence>
<dbReference type="InterPro" id="IPR013087">
    <property type="entry name" value="Znf_C2H2_type"/>
</dbReference>
<evidence type="ECO:0000259" key="2">
    <source>
        <dbReference type="PROSITE" id="PS50157"/>
    </source>
</evidence>
<name>A0ABM3VMR0_MUSDO</name>
<dbReference type="PANTHER" id="PTHR31912:SF34">
    <property type="entry name" value="NOTOCHORD-RELATED PROTEIN"/>
    <property type="match status" value="1"/>
</dbReference>
<evidence type="ECO:0000313" key="4">
    <source>
        <dbReference type="RefSeq" id="XP_058986918.1"/>
    </source>
</evidence>
<accession>A0ABM3VMR0</accession>
<dbReference type="RefSeq" id="XP_058986918.1">
    <property type="nucleotide sequence ID" value="XM_059130935.1"/>
</dbReference>